<dbReference type="Proteomes" id="UP000683579">
    <property type="component" value="Chromosome"/>
</dbReference>
<dbReference type="Pfam" id="PF06530">
    <property type="entry name" value="Phage_antitermQ"/>
    <property type="match status" value="1"/>
</dbReference>
<proteinExistence type="inferred from homology"/>
<evidence type="ECO:0000313" key="7">
    <source>
        <dbReference type="Proteomes" id="UP000468420"/>
    </source>
</evidence>
<protein>
    <submittedName>
        <fullName evidence="5">Antitermination protein</fullName>
    </submittedName>
</protein>
<dbReference type="EMBL" id="QRDC01000004">
    <property type="protein sequence ID" value="KAA1279570.1"/>
    <property type="molecule type" value="Genomic_DNA"/>
</dbReference>
<dbReference type="GeneID" id="83647153"/>
<evidence type="ECO:0000256" key="2">
    <source>
        <dbReference type="ARBA" id="ARBA00023015"/>
    </source>
</evidence>
<keyword evidence="4" id="KW-0804">Transcription</keyword>
<evidence type="ECO:0000313" key="6">
    <source>
        <dbReference type="EMBL" id="QXA46786.1"/>
    </source>
</evidence>
<organism evidence="5 7">
    <name type="scientific">Citrobacter pasteurii</name>
    <dbReference type="NCBI Taxonomy" id="1563222"/>
    <lineage>
        <taxon>Bacteria</taxon>
        <taxon>Pseudomonadati</taxon>
        <taxon>Pseudomonadota</taxon>
        <taxon>Gammaproteobacteria</taxon>
        <taxon>Enterobacterales</taxon>
        <taxon>Enterobacteriaceae</taxon>
        <taxon>Citrobacter</taxon>
    </lineage>
</organism>
<dbReference type="GO" id="GO:0060567">
    <property type="term" value="P:negative regulation of termination of DNA-templated transcription"/>
    <property type="evidence" value="ECO:0007669"/>
    <property type="project" value="InterPro"/>
</dbReference>
<dbReference type="RefSeq" id="WP_052463721.1">
    <property type="nucleotide sequence ID" value="NZ_CDHL01000017.1"/>
</dbReference>
<keyword evidence="8" id="KW-1185">Reference proteome</keyword>
<name>A0A6N6K883_9ENTR</name>
<evidence type="ECO:0000313" key="5">
    <source>
        <dbReference type="EMBL" id="KAA1279570.1"/>
    </source>
</evidence>
<dbReference type="AlphaFoldDB" id="A0A6N6K883"/>
<reference evidence="5 7" key="1">
    <citation type="submission" date="2018-08" db="EMBL/GenBank/DDBJ databases">
        <title>Complete genomic analysis of a Citrobacter pasteurii isolated from cockles (Cerastoderma edule) containing a new chromosomic qnrB allele.</title>
        <authorList>
            <person name="Rodrigues A."/>
            <person name="Baptista T."/>
            <person name="Quesada A."/>
            <person name="Campos M.J."/>
        </authorList>
    </citation>
    <scope>NUCLEOTIDE SEQUENCE [LARGE SCALE GENOMIC DNA]</scope>
    <source>
        <strain evidence="5 7">BA18</strain>
    </source>
</reference>
<dbReference type="EMBL" id="CP077262">
    <property type="protein sequence ID" value="QXA46786.1"/>
    <property type="molecule type" value="Genomic_DNA"/>
</dbReference>
<comment type="similarity">
    <text evidence="1">Belongs to the phage antitermination Q type 1 family.</text>
</comment>
<dbReference type="GO" id="GO:0003677">
    <property type="term" value="F:DNA binding"/>
    <property type="evidence" value="ECO:0007669"/>
    <property type="project" value="UniProtKB-KW"/>
</dbReference>
<reference evidence="6 8" key="2">
    <citation type="submission" date="2021-06" db="EMBL/GenBank/DDBJ databases">
        <title>FDA dAtabase for Regulatory Grade micrObial Sequences (FDA-ARGOS): Supporting development and validation of Infectious Disease Dx tests.</title>
        <authorList>
            <person name="Sproer C."/>
            <person name="Gronow S."/>
            <person name="Severitt S."/>
            <person name="Schroder I."/>
            <person name="Tallon L."/>
            <person name="Sadzewicz L."/>
            <person name="Zhao X."/>
            <person name="Boylan J."/>
            <person name="Ott S."/>
            <person name="Bowen H."/>
            <person name="Vavikolanu K."/>
            <person name="Mehta A."/>
            <person name="Aluvathingal J."/>
            <person name="Nadendla S."/>
            <person name="Lowell S."/>
            <person name="Myers T."/>
            <person name="Yan Y."/>
        </authorList>
    </citation>
    <scope>NUCLEOTIDE SEQUENCE [LARGE SCALE GENOMIC DNA]</scope>
    <source>
        <strain evidence="6 8">FDAARGOS 1424</strain>
    </source>
</reference>
<sequence>MRDIQMALKRWGGWVASDSSGVNYSPVAAGFKGLLPQTCKTRLSCSDNDGLIINCAMARLKKHDPLLCVMLEWYYVHCIPVRVMGKKLGISHTQVLKRLQAAEGFIEGCLAMVDVTLEMDIECPRKNTGTYKAKRVVEFQKAI</sequence>
<keyword evidence="2" id="KW-0805">Transcription regulation</keyword>
<evidence type="ECO:0000256" key="3">
    <source>
        <dbReference type="ARBA" id="ARBA00023125"/>
    </source>
</evidence>
<evidence type="ECO:0000256" key="1">
    <source>
        <dbReference type="ARBA" id="ARBA00010234"/>
    </source>
</evidence>
<accession>A0A6N6K883</accession>
<dbReference type="InterPro" id="IPR010534">
    <property type="entry name" value="Phage_933W_GpQ"/>
</dbReference>
<dbReference type="Proteomes" id="UP000468420">
    <property type="component" value="Unassembled WGS sequence"/>
</dbReference>
<evidence type="ECO:0000256" key="4">
    <source>
        <dbReference type="ARBA" id="ARBA00023163"/>
    </source>
</evidence>
<gene>
    <name evidence="5" type="ORF">DXF85_06555</name>
    <name evidence="6" type="ORF">I6L54_10595</name>
</gene>
<keyword evidence="3" id="KW-0238">DNA-binding</keyword>
<evidence type="ECO:0000313" key="8">
    <source>
        <dbReference type="Proteomes" id="UP000683579"/>
    </source>
</evidence>